<evidence type="ECO:0000259" key="3">
    <source>
        <dbReference type="PROSITE" id="PS51232"/>
    </source>
</evidence>
<feature type="compositionally biased region" description="Basic and acidic residues" evidence="2">
    <location>
        <begin position="447"/>
        <end position="460"/>
    </location>
</feature>
<feature type="compositionally biased region" description="Polar residues" evidence="2">
    <location>
        <begin position="368"/>
        <end position="380"/>
    </location>
</feature>
<dbReference type="PROSITE" id="PS51232">
    <property type="entry name" value="GBD_FH3"/>
    <property type="match status" value="1"/>
</dbReference>
<accession>A0A8J2HFQ7</accession>
<feature type="region of interest" description="Disordered" evidence="2">
    <location>
        <begin position="396"/>
        <end position="461"/>
    </location>
</feature>
<keyword evidence="5" id="KW-1185">Reference proteome</keyword>
<dbReference type="InterPro" id="IPR056771">
    <property type="entry name" value="FH3_FHOD1-3-like"/>
</dbReference>
<dbReference type="InterPro" id="IPR014768">
    <property type="entry name" value="GBD/FH3_dom"/>
</dbReference>
<dbReference type="GO" id="GO:0005856">
    <property type="term" value="C:cytoskeleton"/>
    <property type="evidence" value="ECO:0007669"/>
    <property type="project" value="TreeGrafter"/>
</dbReference>
<dbReference type="InterPro" id="IPR016024">
    <property type="entry name" value="ARM-type_fold"/>
</dbReference>
<feature type="region of interest" description="Disordered" evidence="2">
    <location>
        <begin position="349"/>
        <end position="380"/>
    </location>
</feature>
<evidence type="ECO:0000313" key="4">
    <source>
        <dbReference type="EMBL" id="CAG5099941.1"/>
    </source>
</evidence>
<dbReference type="PANTHER" id="PTHR45920">
    <property type="entry name" value="FORMIN HOMOLOGY 2 DOMAIN CONTAINING, ISOFORM I"/>
    <property type="match status" value="1"/>
</dbReference>
<comment type="caution">
    <text evidence="4">The sequence shown here is derived from an EMBL/GenBank/DDBJ whole genome shotgun (WGS) entry which is preliminary data.</text>
</comment>
<dbReference type="EMBL" id="CAJNRD030001122">
    <property type="protein sequence ID" value="CAG5099941.1"/>
    <property type="molecule type" value="Genomic_DNA"/>
</dbReference>
<protein>
    <submittedName>
        <fullName evidence="4">Similar to Fhod3: FH1/FH2 domain-containing protein 3 (Mus musculus)</fullName>
    </submittedName>
</protein>
<feature type="compositionally biased region" description="Low complexity" evidence="2">
    <location>
        <begin position="54"/>
        <end position="70"/>
    </location>
</feature>
<dbReference type="AlphaFoldDB" id="A0A8J2HFQ7"/>
<dbReference type="GO" id="GO:0030866">
    <property type="term" value="P:cortical actin cytoskeleton organization"/>
    <property type="evidence" value="ECO:0007669"/>
    <property type="project" value="TreeGrafter"/>
</dbReference>
<feature type="compositionally biased region" description="Polar residues" evidence="2">
    <location>
        <begin position="488"/>
        <end position="504"/>
    </location>
</feature>
<dbReference type="GO" id="GO:0005737">
    <property type="term" value="C:cytoplasm"/>
    <property type="evidence" value="ECO:0007669"/>
    <property type="project" value="TreeGrafter"/>
</dbReference>
<dbReference type="PANTHER" id="PTHR45920:SF4">
    <property type="entry name" value="FORMIN HOMOLOGY 2 DOMAIN CONTAINING, ISOFORM I"/>
    <property type="match status" value="1"/>
</dbReference>
<dbReference type="GO" id="GO:0051015">
    <property type="term" value="F:actin filament binding"/>
    <property type="evidence" value="ECO:0007669"/>
    <property type="project" value="TreeGrafter"/>
</dbReference>
<name>A0A8J2HFQ7_COTCN</name>
<dbReference type="SUPFAM" id="SSF48371">
    <property type="entry name" value="ARM repeat"/>
    <property type="match status" value="1"/>
</dbReference>
<evidence type="ECO:0000313" key="5">
    <source>
        <dbReference type="Proteomes" id="UP000786811"/>
    </source>
</evidence>
<sequence>MANNSNGIGRAPPPPPPANNAGKFPPPFPNGPPPLFGVNLKSNRSLSANPMDPNSNSNNSTGGVTNNSSGIKTHPQTAIAKKNKKTVKLFWKEVRDDPIILSRLDKNIMIWDELIPVAIDTQKLEHLFESRAKDLITKEDKDLVHEFVQNDGLACLIKVGNEADQNYQNYILRALGQVMLYVDGMNGVMEHGQTVQWLYTLIASRFRLVVKTALKLLLVFVEYVETNSLLLVRAVRSVDTSRGMIPWTNVMKLLKDYDAADTELLIYATTLVNKCLNGIPDQDTYYDQVDCLEEQGIEGIIQRYMSKQGTDLDLLRQFQIYEAVLHHEDGNDRGSPIRQLDDNIRKTLRSRKSLVDSHERRKSRRHSTGTSPLSMSLNSRLSPRLNHSLGLNSLNGTFNSGIPTPVDDDDESSSSQSSQGLDVQLNGSYKENKDDAGVTPALRRRRERAERQRSFIREQQEATANMRASIGNLDGSEAPAYVSNGLRYTNGSSAYDRNSDSPSNKVPRANSRKDLTPLMNAANKLDSEEKKPPAQSPSPVVWYGKNPDETTGGIECNELLNHTTNEDEDRRVLVQIKREGTVKDLTQKLAAQNLIPSSPVEDKVSRYFYFLINS</sequence>
<gene>
    <name evidence="4" type="ORF">HICCMSTLAB_LOCUS9311</name>
</gene>
<feature type="compositionally biased region" description="Pro residues" evidence="2">
    <location>
        <begin position="11"/>
        <end position="35"/>
    </location>
</feature>
<evidence type="ECO:0000256" key="2">
    <source>
        <dbReference type="SAM" id="MobiDB-lite"/>
    </source>
</evidence>
<dbReference type="SUPFAM" id="SSF101447">
    <property type="entry name" value="Formin homology 2 domain (FH2 domain)"/>
    <property type="match status" value="1"/>
</dbReference>
<proteinExistence type="predicted"/>
<feature type="region of interest" description="Disordered" evidence="2">
    <location>
        <begin position="1"/>
        <end position="79"/>
    </location>
</feature>
<dbReference type="InterPro" id="IPR011989">
    <property type="entry name" value="ARM-like"/>
</dbReference>
<dbReference type="Gene3D" id="1.25.10.10">
    <property type="entry name" value="Leucine-rich Repeat Variant"/>
    <property type="match status" value="1"/>
</dbReference>
<evidence type="ECO:0000256" key="1">
    <source>
        <dbReference type="ARBA" id="ARBA00023203"/>
    </source>
</evidence>
<keyword evidence="1" id="KW-0009">Actin-binding</keyword>
<dbReference type="OrthoDB" id="9806920at2759"/>
<dbReference type="Proteomes" id="UP000786811">
    <property type="component" value="Unassembled WGS sequence"/>
</dbReference>
<reference evidence="4" key="1">
    <citation type="submission" date="2021-04" db="EMBL/GenBank/DDBJ databases">
        <authorList>
            <person name="Chebbi M.A.C M."/>
        </authorList>
    </citation>
    <scope>NUCLEOTIDE SEQUENCE</scope>
</reference>
<dbReference type="Pfam" id="PF24959">
    <property type="entry name" value="FH3_FHOD1-3"/>
    <property type="match status" value="1"/>
</dbReference>
<feature type="domain" description="GBD/FH3" evidence="3">
    <location>
        <begin position="49"/>
        <end position="413"/>
    </location>
</feature>
<feature type="region of interest" description="Disordered" evidence="2">
    <location>
        <begin position="488"/>
        <end position="543"/>
    </location>
</feature>
<organism evidence="4 5">
    <name type="scientific">Cotesia congregata</name>
    <name type="common">Parasitoid wasp</name>
    <name type="synonym">Apanteles congregatus</name>
    <dbReference type="NCBI Taxonomy" id="51543"/>
    <lineage>
        <taxon>Eukaryota</taxon>
        <taxon>Metazoa</taxon>
        <taxon>Ecdysozoa</taxon>
        <taxon>Arthropoda</taxon>
        <taxon>Hexapoda</taxon>
        <taxon>Insecta</taxon>
        <taxon>Pterygota</taxon>
        <taxon>Neoptera</taxon>
        <taxon>Endopterygota</taxon>
        <taxon>Hymenoptera</taxon>
        <taxon>Apocrita</taxon>
        <taxon>Ichneumonoidea</taxon>
        <taxon>Braconidae</taxon>
        <taxon>Microgastrinae</taxon>
        <taxon>Cotesia</taxon>
    </lineage>
</organism>